<dbReference type="PANTHER" id="PTHR22781">
    <property type="entry name" value="DELTA ADAPTIN-RELATED"/>
    <property type="match status" value="1"/>
</dbReference>
<evidence type="ECO:0000256" key="8">
    <source>
        <dbReference type="SAM" id="Coils"/>
    </source>
</evidence>
<dbReference type="GO" id="GO:0030123">
    <property type="term" value="C:AP-3 adaptor complex"/>
    <property type="evidence" value="ECO:0007669"/>
    <property type="project" value="InterPro"/>
</dbReference>
<feature type="region of interest" description="Disordered" evidence="9">
    <location>
        <begin position="990"/>
        <end position="1063"/>
    </location>
</feature>
<gene>
    <name evidence="11" type="ORF">P8C59_007955</name>
</gene>
<feature type="compositionally biased region" description="Basic residues" evidence="9">
    <location>
        <begin position="1009"/>
        <end position="1018"/>
    </location>
</feature>
<keyword evidence="8" id="KW-0175">Coiled coil</keyword>
<comment type="similarity">
    <text evidence="2 7">Belongs to the adaptor complexes large subunit family.</text>
</comment>
<sequence>MRASALFLQQDAHGSQVLALPPRRTPVSLGTHAHTCAVRPPAMFEKSLYDLIRGLRNHKGNEKEYILNCLKECRAEIRSQDMDLKATALLKLIYLEMVGHDMSWASFHVLEVMSSPKYHQKRVGYLGAVQSFRPDTEVLMLATNLLKKDLTATLPTTISLPIVALPHIITSSLALSVLADLLPRLNHSIPAIRKKTIVTLYRMALVYPETLRAAWPKIKDRLMDRDEDPSVTAAVVNVVCELGWRRPKDFLPLAPRLFELLTDSGSNWMAIKLIKLFATLTPLEPRLVRKLLPPLTNIIRTTPAMSLLYECINGIIQGGILGDADDISGREEIASLCVTKLRGMMAGSSDPNLKYVALLAFNRIVVTHPFLVAEQEDVILECIDSEDITIRVKALDLVQGMVSSENLLSIVSRLMRQLKTASSNSGTQKNGTSTAEAGTDSDEEPGTRDGTRAASDAPPLPEQYTRDVIGRILDMCSRNNYASLVDFEWYVDVLTQLIRLAPAPREREVDLDSSAQVSRSGPADMSERIGNEIRNVAVKVKAVRHAAVRAAQCIIAQTSIEAAAHAVVSGAMRPISWVAGEYASQLNRPDDTLNCLLQLIPRLRHPEALASALQAVVKIFALMAGDDVAVWTSERKSRLSLLMARMIHTLEPLTLNPYLEVQERAVQFAELVKLTAEAASGQAATTDEMQQTAPLLLTQAIPSLFHGWELNSVAPGAQKNVPVPEGLDLDEPIHPNLASLLAQADVMMLPTKEDDEFEAYYHQKPSATAMTNEPALARIADAPEEVSTSYQQAGEDSYLDADMVVRRKMERMERNKDDPFYIHDSGRSEGRSTPIHSILQKENGPDLDIDAIPIMQLDLHGVNAGSGDASRRPAAKAEARQKIVVATDETLAGSGLAPPRHDKSEKNAEGLKKARIKKLKQSLLQVDSSHLNTLSIDDNSGSGSGFDYERQQREEAEMAQAVKEVERLRLEMQRANERIQVAQGVPAEGTAVKKKVPKARAEGAAGGRAKAKKKKMKKQQPTAATDEAGEGSGEAATNTVQVVKNQRPKRVVQLEDGGEAALE</sequence>
<dbReference type="GO" id="GO:0010008">
    <property type="term" value="C:endosome membrane"/>
    <property type="evidence" value="ECO:0007669"/>
    <property type="project" value="TreeGrafter"/>
</dbReference>
<dbReference type="EMBL" id="JAQQPM010000007">
    <property type="protein sequence ID" value="KAK2073697.1"/>
    <property type="molecule type" value="Genomic_DNA"/>
</dbReference>
<proteinExistence type="inferred from homology"/>
<comment type="subunit">
    <text evidence="7">Adaptor protein complex 3 (AP-3) is a heterotetramer.</text>
</comment>
<keyword evidence="5 7" id="KW-0653">Protein transport</keyword>
<comment type="caution">
    <text evidence="11">The sequence shown here is derived from an EMBL/GenBank/DDBJ whole genome shotgun (WGS) entry which is preliminary data.</text>
</comment>
<dbReference type="InterPro" id="IPR011989">
    <property type="entry name" value="ARM-like"/>
</dbReference>
<keyword evidence="3 7" id="KW-0813">Transport</keyword>
<feature type="coiled-coil region" evidence="8">
    <location>
        <begin position="948"/>
        <end position="985"/>
    </location>
</feature>
<dbReference type="InterPro" id="IPR016024">
    <property type="entry name" value="ARM-type_fold"/>
</dbReference>
<dbReference type="Proteomes" id="UP001217918">
    <property type="component" value="Unassembled WGS sequence"/>
</dbReference>
<organism evidence="11 12">
    <name type="scientific">Phyllachora maydis</name>
    <dbReference type="NCBI Taxonomy" id="1825666"/>
    <lineage>
        <taxon>Eukaryota</taxon>
        <taxon>Fungi</taxon>
        <taxon>Dikarya</taxon>
        <taxon>Ascomycota</taxon>
        <taxon>Pezizomycotina</taxon>
        <taxon>Sordariomycetes</taxon>
        <taxon>Sordariomycetidae</taxon>
        <taxon>Phyllachorales</taxon>
        <taxon>Phyllachoraceae</taxon>
        <taxon>Phyllachora</taxon>
    </lineage>
</organism>
<keyword evidence="7" id="KW-0333">Golgi apparatus</keyword>
<dbReference type="GO" id="GO:0005794">
    <property type="term" value="C:Golgi apparatus"/>
    <property type="evidence" value="ECO:0007669"/>
    <property type="project" value="UniProtKB-SubCell"/>
</dbReference>
<dbReference type="AlphaFoldDB" id="A0AAD9MEQ3"/>
<protein>
    <recommendedName>
        <fullName evidence="7">AP-3 complex subunit delta</fullName>
    </recommendedName>
</protein>
<dbReference type="Pfam" id="PF01602">
    <property type="entry name" value="Adaptin_N"/>
    <property type="match status" value="1"/>
</dbReference>
<evidence type="ECO:0000256" key="3">
    <source>
        <dbReference type="ARBA" id="ARBA00022448"/>
    </source>
</evidence>
<evidence type="ECO:0000313" key="12">
    <source>
        <dbReference type="Proteomes" id="UP001217918"/>
    </source>
</evidence>
<keyword evidence="4" id="KW-0677">Repeat</keyword>
<comment type="subcellular location">
    <subcellularLocation>
        <location evidence="1">Endomembrane system</location>
    </subcellularLocation>
    <subcellularLocation>
        <location evidence="7">Golgi apparatus</location>
    </subcellularLocation>
</comment>
<feature type="region of interest" description="Disordered" evidence="9">
    <location>
        <begin position="421"/>
        <end position="462"/>
    </location>
</feature>
<dbReference type="PANTHER" id="PTHR22781:SF12">
    <property type="entry name" value="AP-3 COMPLEX SUBUNIT DELTA-1"/>
    <property type="match status" value="1"/>
</dbReference>
<evidence type="ECO:0000256" key="2">
    <source>
        <dbReference type="ARBA" id="ARBA00006613"/>
    </source>
</evidence>
<dbReference type="GO" id="GO:0006896">
    <property type="term" value="P:Golgi to vacuole transport"/>
    <property type="evidence" value="ECO:0007669"/>
    <property type="project" value="TreeGrafter"/>
</dbReference>
<comment type="function">
    <text evidence="7">Part of the AP-3 complex, an adaptor-related complex which is not clathrin-associated. The complex is associated with the Golgi region as well as more peripheral structures. It facilitates the budding of vesicles from the Golgi membrane.</text>
</comment>
<evidence type="ECO:0000256" key="4">
    <source>
        <dbReference type="ARBA" id="ARBA00022737"/>
    </source>
</evidence>
<dbReference type="InterPro" id="IPR002553">
    <property type="entry name" value="Clathrin/coatomer_adapt-like_N"/>
</dbReference>
<name>A0AAD9MEQ3_9PEZI</name>
<dbReference type="InterPro" id="IPR017105">
    <property type="entry name" value="AP3_complex_dsu"/>
</dbReference>
<evidence type="ECO:0000259" key="10">
    <source>
        <dbReference type="Pfam" id="PF01602"/>
    </source>
</evidence>
<keyword evidence="6" id="KW-0472">Membrane</keyword>
<dbReference type="Gene3D" id="1.25.10.10">
    <property type="entry name" value="Leucine-rich Repeat Variant"/>
    <property type="match status" value="1"/>
</dbReference>
<feature type="domain" description="Clathrin/coatomer adaptor adaptin-like N-terminal" evidence="10">
    <location>
        <begin position="62"/>
        <end position="674"/>
    </location>
</feature>
<feature type="compositionally biased region" description="Polar residues" evidence="9">
    <location>
        <begin position="1035"/>
        <end position="1044"/>
    </location>
</feature>
<feature type="compositionally biased region" description="Polar residues" evidence="9">
    <location>
        <begin position="421"/>
        <end position="436"/>
    </location>
</feature>
<evidence type="ECO:0000256" key="9">
    <source>
        <dbReference type="SAM" id="MobiDB-lite"/>
    </source>
</evidence>
<dbReference type="PIRSF" id="PIRSF037092">
    <property type="entry name" value="AP3_complex_delta"/>
    <property type="match status" value="1"/>
</dbReference>
<evidence type="ECO:0000256" key="7">
    <source>
        <dbReference type="PIRNR" id="PIRNR037092"/>
    </source>
</evidence>
<evidence type="ECO:0000256" key="5">
    <source>
        <dbReference type="ARBA" id="ARBA00022927"/>
    </source>
</evidence>
<evidence type="ECO:0000313" key="11">
    <source>
        <dbReference type="EMBL" id="KAK2073697.1"/>
    </source>
</evidence>
<evidence type="ECO:0000256" key="1">
    <source>
        <dbReference type="ARBA" id="ARBA00004308"/>
    </source>
</evidence>
<evidence type="ECO:0000256" key="6">
    <source>
        <dbReference type="ARBA" id="ARBA00023136"/>
    </source>
</evidence>
<dbReference type="GO" id="GO:0006623">
    <property type="term" value="P:protein targeting to vacuole"/>
    <property type="evidence" value="ECO:0007669"/>
    <property type="project" value="TreeGrafter"/>
</dbReference>
<dbReference type="SUPFAM" id="SSF48371">
    <property type="entry name" value="ARM repeat"/>
    <property type="match status" value="1"/>
</dbReference>
<keyword evidence="12" id="KW-1185">Reference proteome</keyword>
<reference evidence="11" key="1">
    <citation type="journal article" date="2023" name="Mol. Plant Microbe Interact.">
        <title>Elucidating the Obligate Nature and Biological Capacity of an Invasive Fungal Corn Pathogen.</title>
        <authorList>
            <person name="MacCready J.S."/>
            <person name="Roggenkamp E.M."/>
            <person name="Gdanetz K."/>
            <person name="Chilvers M.I."/>
        </authorList>
    </citation>
    <scope>NUCLEOTIDE SEQUENCE</scope>
    <source>
        <strain evidence="11">PM02</strain>
    </source>
</reference>
<accession>A0AAD9MEQ3</accession>